<dbReference type="InterPro" id="IPR009045">
    <property type="entry name" value="Zn_M74/Hedgehog-like"/>
</dbReference>
<comment type="cofactor">
    <cofactor evidence="9">
        <name>Zn(2+)</name>
        <dbReference type="ChEBI" id="CHEBI:29105"/>
    </cofactor>
    <text evidence="9">Binds 1 zinc ion per subunit.</text>
</comment>
<keyword evidence="8 10" id="KW-0961">Cell wall biogenesis/degradation</keyword>
<keyword evidence="7 9" id="KW-0482">Metalloprotease</keyword>
<evidence type="ECO:0000256" key="7">
    <source>
        <dbReference type="ARBA" id="ARBA00023049"/>
    </source>
</evidence>
<evidence type="ECO:0000256" key="4">
    <source>
        <dbReference type="ARBA" id="ARBA00022801"/>
    </source>
</evidence>
<feature type="binding site" evidence="9">
    <location>
        <position position="143"/>
    </location>
    <ligand>
        <name>Zn(2+)</name>
        <dbReference type="ChEBI" id="CHEBI:29105"/>
        <note>catalytic</note>
    </ligand>
</feature>
<evidence type="ECO:0000313" key="12">
    <source>
        <dbReference type="Proteomes" id="UP000199312"/>
    </source>
</evidence>
<comment type="catalytic activity">
    <reaction evidence="1 9 10">
        <text>D-alanyl-D-alanine + H2O = 2 D-alanine</text>
        <dbReference type="Rhea" id="RHEA:20661"/>
        <dbReference type="ChEBI" id="CHEBI:15377"/>
        <dbReference type="ChEBI" id="CHEBI:57416"/>
        <dbReference type="ChEBI" id="CHEBI:57822"/>
        <dbReference type="EC" id="3.4.13.22"/>
    </reaction>
</comment>
<keyword evidence="2 9" id="KW-0645">Protease</keyword>
<reference evidence="12" key="1">
    <citation type="submission" date="2016-10" db="EMBL/GenBank/DDBJ databases">
        <authorList>
            <person name="Varghese N."/>
            <person name="Submissions S."/>
        </authorList>
    </citation>
    <scope>NUCLEOTIDE SEQUENCE [LARGE SCALE GENOMIC DNA]</scope>
    <source>
        <strain evidence="12">DSM 24450</strain>
    </source>
</reference>
<comment type="similarity">
    <text evidence="9 10">Belongs to the peptidase M15D family.</text>
</comment>
<evidence type="ECO:0000313" key="11">
    <source>
        <dbReference type="EMBL" id="SFS77349.1"/>
    </source>
</evidence>
<evidence type="ECO:0000256" key="3">
    <source>
        <dbReference type="ARBA" id="ARBA00022723"/>
    </source>
</evidence>
<dbReference type="Proteomes" id="UP000199312">
    <property type="component" value="Unassembled WGS sequence"/>
</dbReference>
<feature type="binding site" evidence="9">
    <location>
        <position position="204"/>
    </location>
    <ligand>
        <name>Zn(2+)</name>
        <dbReference type="ChEBI" id="CHEBI:29105"/>
        <note>catalytic</note>
    </ligand>
</feature>
<dbReference type="GO" id="GO:0008237">
    <property type="term" value="F:metallopeptidase activity"/>
    <property type="evidence" value="ECO:0007669"/>
    <property type="project" value="UniProtKB-KW"/>
</dbReference>
<dbReference type="GO" id="GO:0160237">
    <property type="term" value="F:D-Ala-D-Ala dipeptidase activity"/>
    <property type="evidence" value="ECO:0007669"/>
    <property type="project" value="UniProtKB-EC"/>
</dbReference>
<protein>
    <recommendedName>
        <fullName evidence="9 10">D-alanyl-D-alanine dipeptidase</fullName>
        <shortName evidence="9 10">D-Ala-D-Ala dipeptidase</shortName>
        <ecNumber evidence="9 10">3.4.13.22</ecNumber>
    </recommendedName>
</protein>
<evidence type="ECO:0000256" key="1">
    <source>
        <dbReference type="ARBA" id="ARBA00001362"/>
    </source>
</evidence>
<dbReference type="GO" id="GO:0006508">
    <property type="term" value="P:proteolysis"/>
    <property type="evidence" value="ECO:0007669"/>
    <property type="project" value="UniProtKB-KW"/>
</dbReference>
<gene>
    <name evidence="11" type="ORF">SAMN04488006_3121</name>
</gene>
<keyword evidence="12" id="KW-1185">Reference proteome</keyword>
<dbReference type="GO" id="GO:0008270">
    <property type="term" value="F:zinc ion binding"/>
    <property type="evidence" value="ECO:0007669"/>
    <property type="project" value="UniProtKB-UniRule"/>
</dbReference>
<dbReference type="OrthoDB" id="9801430at2"/>
<feature type="binding site" evidence="9">
    <location>
        <position position="136"/>
    </location>
    <ligand>
        <name>Zn(2+)</name>
        <dbReference type="ChEBI" id="CHEBI:29105"/>
        <note>catalytic</note>
    </ligand>
</feature>
<feature type="active site" description="Proton donor/acceptor" evidence="9">
    <location>
        <position position="201"/>
    </location>
</feature>
<keyword evidence="5 9" id="KW-0862">Zinc</keyword>
<dbReference type="HAMAP" id="MF_01924">
    <property type="entry name" value="A_A_dipeptidase"/>
    <property type="match status" value="1"/>
</dbReference>
<dbReference type="AlphaFoldDB" id="A0A1I6SK99"/>
<dbReference type="GO" id="GO:0071555">
    <property type="term" value="P:cell wall organization"/>
    <property type="evidence" value="ECO:0007669"/>
    <property type="project" value="UniProtKB-KW"/>
</dbReference>
<dbReference type="Pfam" id="PF01427">
    <property type="entry name" value="Peptidase_M15"/>
    <property type="match status" value="1"/>
</dbReference>
<dbReference type="EC" id="3.4.13.22" evidence="9 10"/>
<evidence type="ECO:0000256" key="10">
    <source>
        <dbReference type="PIRNR" id="PIRNR026671"/>
    </source>
</evidence>
<evidence type="ECO:0000256" key="5">
    <source>
        <dbReference type="ARBA" id="ARBA00022833"/>
    </source>
</evidence>
<keyword evidence="4 9" id="KW-0378">Hydrolase</keyword>
<proteinExistence type="inferred from homology"/>
<evidence type="ECO:0000256" key="6">
    <source>
        <dbReference type="ARBA" id="ARBA00022997"/>
    </source>
</evidence>
<dbReference type="EMBL" id="FOZP01000009">
    <property type="protein sequence ID" value="SFS77349.1"/>
    <property type="molecule type" value="Genomic_DNA"/>
</dbReference>
<accession>A0A1I6SK99</accession>
<keyword evidence="6 9" id="KW-0224">Dipeptidase</keyword>
<evidence type="ECO:0000256" key="9">
    <source>
        <dbReference type="HAMAP-Rule" id="MF_01924"/>
    </source>
</evidence>
<dbReference type="RefSeq" id="WP_090229791.1">
    <property type="nucleotide sequence ID" value="NZ_FOZP01000009.1"/>
</dbReference>
<dbReference type="Gene3D" id="3.30.1380.10">
    <property type="match status" value="1"/>
</dbReference>
<dbReference type="PANTHER" id="PTHR43126:SF1">
    <property type="entry name" value="D-ALANYL-D-ALANINE DIPEPTIDASE"/>
    <property type="match status" value="1"/>
</dbReference>
<dbReference type="CDD" id="cd14817">
    <property type="entry name" value="D-Ala-D-Ala_dipeptidase_VanX"/>
    <property type="match status" value="1"/>
</dbReference>
<organism evidence="11 12">
    <name type="scientific">Lutibacter maritimus</name>
    <dbReference type="NCBI Taxonomy" id="593133"/>
    <lineage>
        <taxon>Bacteria</taxon>
        <taxon>Pseudomonadati</taxon>
        <taxon>Bacteroidota</taxon>
        <taxon>Flavobacteriia</taxon>
        <taxon>Flavobacteriales</taxon>
        <taxon>Flavobacteriaceae</taxon>
        <taxon>Lutibacter</taxon>
    </lineage>
</organism>
<comment type="function">
    <text evidence="9 10">Catalyzes hydrolysis of the D-alanyl-D-alanine dipeptide.</text>
</comment>
<dbReference type="InterPro" id="IPR000755">
    <property type="entry name" value="A_A_dipeptidase"/>
</dbReference>
<dbReference type="PANTHER" id="PTHR43126">
    <property type="entry name" value="D-ALANYL-D-ALANINE DIPEPTIDASE"/>
    <property type="match status" value="1"/>
</dbReference>
<dbReference type="SUPFAM" id="SSF55166">
    <property type="entry name" value="Hedgehog/DD-peptidase"/>
    <property type="match status" value="1"/>
</dbReference>
<keyword evidence="3 9" id="KW-0479">Metal-binding</keyword>
<dbReference type="PIRSF" id="PIRSF026671">
    <property type="entry name" value="AA_dipeptidase"/>
    <property type="match status" value="1"/>
</dbReference>
<dbReference type="STRING" id="593133.SAMN04488006_3121"/>
<feature type="site" description="Transition state stabilizer" evidence="9">
    <location>
        <position position="91"/>
    </location>
</feature>
<sequence>MKFNLIYLTLILISFKTYAQLPEGFVYVTNEIPSIKTELRYFSENNFVGSIIDGYKANTTILTKEATIALKNVQEQLLKKNLSLKIYDAYRPQKAVNYFWKWSKNLNDTLMKQQYYPNLKKYDIFTRQFIAKYSRHSSGSTVDVTIVDNITGKELDMGTPYDFFGEESSINFKGINETQQKNRMLLLQIMLRNEFRNYPKEWWHYTLKNEPFKNQYFNFDVK</sequence>
<evidence type="ECO:0000256" key="8">
    <source>
        <dbReference type="ARBA" id="ARBA00023316"/>
    </source>
</evidence>
<evidence type="ECO:0000256" key="2">
    <source>
        <dbReference type="ARBA" id="ARBA00022670"/>
    </source>
</evidence>
<name>A0A1I6SK99_9FLAO</name>